<comment type="caution">
    <text evidence="5">The sequence shown here is derived from an EMBL/GenBank/DDBJ whole genome shotgun (WGS) entry which is preliminary data.</text>
</comment>
<dbReference type="GO" id="GO:0003723">
    <property type="term" value="F:RNA binding"/>
    <property type="evidence" value="ECO:0007669"/>
    <property type="project" value="InterPro"/>
</dbReference>
<dbReference type="RefSeq" id="WP_184095863.1">
    <property type="nucleotide sequence ID" value="NZ_JACIJH010000002.1"/>
</dbReference>
<dbReference type="InterPro" id="IPR050343">
    <property type="entry name" value="RsuA_PseudoU_synthase"/>
</dbReference>
<dbReference type="GO" id="GO:0006364">
    <property type="term" value="P:rRNA processing"/>
    <property type="evidence" value="ECO:0007669"/>
    <property type="project" value="UniProtKB-ARBA"/>
</dbReference>
<dbReference type="EMBL" id="JACIJH010000002">
    <property type="protein sequence ID" value="MBB5705625.1"/>
    <property type="molecule type" value="Genomic_DNA"/>
</dbReference>
<sequence length="181" mass="20536">MSRVILFNKPYGVLSQFTDRGTDAARATLSDYVPVPHVYPAGRLDRDSEGLLILTDDGRLQARIAAPRHKMPKTYLVQVEGEPDAASLDALRAGVLLRDGPTRPAEVRRIDPPPLWPRDPPVRFRKSVPVYWLRLTIREGRNRQVRRMTAAVGYPTLRLVRWRIGVWTLEGLAPGAWRELP</sequence>
<evidence type="ECO:0000313" key="6">
    <source>
        <dbReference type="Proteomes" id="UP000537161"/>
    </source>
</evidence>
<dbReference type="Pfam" id="PF00849">
    <property type="entry name" value="PseudoU_synth_2"/>
    <property type="match status" value="1"/>
</dbReference>
<proteinExistence type="inferred from homology"/>
<feature type="domain" description="Pseudouridine synthase RsuA/RluA-like" evidence="4">
    <location>
        <begin position="4"/>
        <end position="151"/>
    </location>
</feature>
<dbReference type="GO" id="GO:0001522">
    <property type="term" value="P:pseudouridine synthesis"/>
    <property type="evidence" value="ECO:0007669"/>
    <property type="project" value="InterPro"/>
</dbReference>
<dbReference type="Gene3D" id="3.30.70.580">
    <property type="entry name" value="Pseudouridine synthase I, catalytic domain, N-terminal subdomain"/>
    <property type="match status" value="1"/>
</dbReference>
<dbReference type="InterPro" id="IPR018496">
    <property type="entry name" value="PsdUridine_synth_RsuA/RluB_CS"/>
</dbReference>
<dbReference type="InterPro" id="IPR020103">
    <property type="entry name" value="PsdUridine_synth_cat_dom_sf"/>
</dbReference>
<dbReference type="EC" id="5.4.99.-" evidence="3"/>
<comment type="similarity">
    <text evidence="1 3">Belongs to the pseudouridine synthase RsuA family.</text>
</comment>
<accession>A0A7W9B3N9</accession>
<dbReference type="GO" id="GO:0009982">
    <property type="term" value="F:pseudouridine synthase activity"/>
    <property type="evidence" value="ECO:0007669"/>
    <property type="project" value="InterPro"/>
</dbReference>
<dbReference type="AlphaFoldDB" id="A0A7W9B3N9"/>
<evidence type="ECO:0000256" key="1">
    <source>
        <dbReference type="ARBA" id="ARBA00008348"/>
    </source>
</evidence>
<keyword evidence="2 3" id="KW-0413">Isomerase</keyword>
<dbReference type="Gene3D" id="3.30.70.1560">
    <property type="entry name" value="Alpha-L RNA-binding motif"/>
    <property type="match status" value="1"/>
</dbReference>
<dbReference type="GO" id="GO:0140098">
    <property type="term" value="F:catalytic activity, acting on RNA"/>
    <property type="evidence" value="ECO:0007669"/>
    <property type="project" value="UniProtKB-ARBA"/>
</dbReference>
<evidence type="ECO:0000256" key="3">
    <source>
        <dbReference type="RuleBase" id="RU003887"/>
    </source>
</evidence>
<evidence type="ECO:0000256" key="2">
    <source>
        <dbReference type="ARBA" id="ARBA00023235"/>
    </source>
</evidence>
<dbReference type="PANTHER" id="PTHR47683:SF2">
    <property type="entry name" value="RNA-BINDING S4 DOMAIN-CONTAINING PROTEIN"/>
    <property type="match status" value="1"/>
</dbReference>
<dbReference type="PROSITE" id="PS01149">
    <property type="entry name" value="PSI_RSU"/>
    <property type="match status" value="1"/>
</dbReference>
<protein>
    <recommendedName>
        <fullName evidence="3">Pseudouridine synthase</fullName>
        <ecNumber evidence="3">5.4.99.-</ecNumber>
    </recommendedName>
</protein>
<dbReference type="SUPFAM" id="SSF55120">
    <property type="entry name" value="Pseudouridine synthase"/>
    <property type="match status" value="1"/>
</dbReference>
<dbReference type="Proteomes" id="UP000537161">
    <property type="component" value="Unassembled WGS sequence"/>
</dbReference>
<evidence type="ECO:0000313" key="5">
    <source>
        <dbReference type="EMBL" id="MBB5705625.1"/>
    </source>
</evidence>
<organism evidence="5 6">
    <name type="scientific">Sphingopyxis panaciterrulae</name>
    <dbReference type="NCBI Taxonomy" id="462372"/>
    <lineage>
        <taxon>Bacteria</taxon>
        <taxon>Pseudomonadati</taxon>
        <taxon>Pseudomonadota</taxon>
        <taxon>Alphaproteobacteria</taxon>
        <taxon>Sphingomonadales</taxon>
        <taxon>Sphingomonadaceae</taxon>
        <taxon>Sphingopyxis</taxon>
    </lineage>
</organism>
<dbReference type="PANTHER" id="PTHR47683">
    <property type="entry name" value="PSEUDOURIDINE SYNTHASE FAMILY PROTEIN-RELATED"/>
    <property type="match status" value="1"/>
</dbReference>
<dbReference type="NCBIfam" id="TIGR00093">
    <property type="entry name" value="pseudouridine synthase"/>
    <property type="match status" value="1"/>
</dbReference>
<keyword evidence="6" id="KW-1185">Reference proteome</keyword>
<reference evidence="5 6" key="1">
    <citation type="submission" date="2020-08" db="EMBL/GenBank/DDBJ databases">
        <title>Genomic Encyclopedia of Type Strains, Phase IV (KMG-IV): sequencing the most valuable type-strain genomes for metagenomic binning, comparative biology and taxonomic classification.</title>
        <authorList>
            <person name="Goeker M."/>
        </authorList>
    </citation>
    <scope>NUCLEOTIDE SEQUENCE [LARGE SCALE GENOMIC DNA]</scope>
    <source>
        <strain evidence="5 6">DSM 27163</strain>
    </source>
</reference>
<dbReference type="InterPro" id="IPR000748">
    <property type="entry name" value="PsdUridine_synth_RsuA/RluB/E/F"/>
</dbReference>
<gene>
    <name evidence="5" type="ORF">FHR21_000958</name>
</gene>
<dbReference type="InterPro" id="IPR042092">
    <property type="entry name" value="PsdUridine_s_RsuA/RluB/E/F_cat"/>
</dbReference>
<dbReference type="InterPro" id="IPR020094">
    <property type="entry name" value="TruA/RsuA/RluB/E/F_N"/>
</dbReference>
<name>A0A7W9B3N9_9SPHN</name>
<evidence type="ECO:0000259" key="4">
    <source>
        <dbReference type="Pfam" id="PF00849"/>
    </source>
</evidence>
<dbReference type="InterPro" id="IPR006145">
    <property type="entry name" value="PsdUridine_synth_RsuA/RluA"/>
</dbReference>